<evidence type="ECO:0000256" key="3">
    <source>
        <dbReference type="PIRSR" id="PIRSR016184-1"/>
    </source>
</evidence>
<dbReference type="NCBIfam" id="TIGR00654">
    <property type="entry name" value="PhzF_family"/>
    <property type="match status" value="1"/>
</dbReference>
<name>A0A5K7YNC9_9BACT</name>
<feature type="active site" evidence="3">
    <location>
        <position position="47"/>
    </location>
</feature>
<evidence type="ECO:0000256" key="1">
    <source>
        <dbReference type="ARBA" id="ARBA00008270"/>
    </source>
</evidence>
<dbReference type="GO" id="GO:0005737">
    <property type="term" value="C:cytoplasm"/>
    <property type="evidence" value="ECO:0007669"/>
    <property type="project" value="TreeGrafter"/>
</dbReference>
<dbReference type="KEGG" id="dalk:DSCA_42480"/>
<accession>A0A5K7YNC9</accession>
<dbReference type="SUPFAM" id="SSF54506">
    <property type="entry name" value="Diaminopimelate epimerase-like"/>
    <property type="match status" value="1"/>
</dbReference>
<dbReference type="Proteomes" id="UP000427906">
    <property type="component" value="Chromosome"/>
</dbReference>
<organism evidence="4 5">
    <name type="scientific">Desulfosarcina alkanivorans</name>
    <dbReference type="NCBI Taxonomy" id="571177"/>
    <lineage>
        <taxon>Bacteria</taxon>
        <taxon>Pseudomonadati</taxon>
        <taxon>Thermodesulfobacteriota</taxon>
        <taxon>Desulfobacteria</taxon>
        <taxon>Desulfobacterales</taxon>
        <taxon>Desulfosarcinaceae</taxon>
        <taxon>Desulfosarcina</taxon>
    </lineage>
</organism>
<dbReference type="Pfam" id="PF02567">
    <property type="entry name" value="PhzC-PhzF"/>
    <property type="match status" value="1"/>
</dbReference>
<gene>
    <name evidence="4" type="ORF">DSCA_42480</name>
</gene>
<evidence type="ECO:0000313" key="5">
    <source>
        <dbReference type="Proteomes" id="UP000427906"/>
    </source>
</evidence>
<dbReference type="InterPro" id="IPR003719">
    <property type="entry name" value="Phenazine_PhzF-like"/>
</dbReference>
<reference evidence="4 5" key="1">
    <citation type="submission" date="2019-11" db="EMBL/GenBank/DDBJ databases">
        <title>Comparative genomics of hydrocarbon-degrading Desulfosarcina strains.</title>
        <authorList>
            <person name="Watanabe M."/>
            <person name="Kojima H."/>
            <person name="Fukui M."/>
        </authorList>
    </citation>
    <scope>NUCLEOTIDE SEQUENCE [LARGE SCALE GENOMIC DNA]</scope>
    <source>
        <strain evidence="4 5">PL12</strain>
    </source>
</reference>
<proteinExistence type="inferred from homology"/>
<keyword evidence="5" id="KW-1185">Reference proteome</keyword>
<dbReference type="GO" id="GO:0016853">
    <property type="term" value="F:isomerase activity"/>
    <property type="evidence" value="ECO:0007669"/>
    <property type="project" value="UniProtKB-KW"/>
</dbReference>
<comment type="similarity">
    <text evidence="1">Belongs to the PhzF family.</text>
</comment>
<dbReference type="RefSeq" id="WP_155318276.1">
    <property type="nucleotide sequence ID" value="NZ_AP021874.1"/>
</dbReference>
<dbReference type="PANTHER" id="PTHR13774:SF39">
    <property type="entry name" value="BIOSYNTHESIS PROTEIN, PUTATIVE-RELATED"/>
    <property type="match status" value="1"/>
</dbReference>
<protein>
    <submittedName>
        <fullName evidence="4">Oxidoreductase</fullName>
    </submittedName>
</protein>
<dbReference type="OrthoDB" id="9788221at2"/>
<dbReference type="PANTHER" id="PTHR13774">
    <property type="entry name" value="PHENAZINE BIOSYNTHESIS PROTEIN"/>
    <property type="match status" value="1"/>
</dbReference>
<dbReference type="EMBL" id="AP021874">
    <property type="protein sequence ID" value="BBO70318.1"/>
    <property type="molecule type" value="Genomic_DNA"/>
</dbReference>
<sequence>MTPGALHKLAAFSTRPEGGNPAGVWIGETLPDSGTMQEIAAGVGFSETAFVAPATGSRRRVRYYSPEAEVSFCGHATIATGVLLGESEGDGTYTLETAVGEVPVSVGVRNGVREASLTSVEPVDSPAPDSLVDEALSALGWGRDELDAAIPPARAYAGAWHLVMAVAAADRLAELEYSFDTLKGLMLREKLTTLQLVWRQSNDVFHSRNPFPVGGVVEDPATGAAAAALGGYLRSAGLISVPTTIRVYQGDHMGRPSRLVVQIPAIGGIVVSGTAVRL</sequence>
<dbReference type="PIRSF" id="PIRSF016184">
    <property type="entry name" value="PhzC_PhzF"/>
    <property type="match status" value="1"/>
</dbReference>
<keyword evidence="2" id="KW-0413">Isomerase</keyword>
<evidence type="ECO:0000256" key="2">
    <source>
        <dbReference type="ARBA" id="ARBA00023235"/>
    </source>
</evidence>
<dbReference type="AlphaFoldDB" id="A0A5K7YNC9"/>
<dbReference type="Gene3D" id="3.10.310.10">
    <property type="entry name" value="Diaminopimelate Epimerase, Chain A, domain 1"/>
    <property type="match status" value="2"/>
</dbReference>
<evidence type="ECO:0000313" key="4">
    <source>
        <dbReference type="EMBL" id="BBO70318.1"/>
    </source>
</evidence>